<dbReference type="Gene3D" id="1.25.40.10">
    <property type="entry name" value="Tetratricopeptide repeat domain"/>
    <property type="match status" value="1"/>
</dbReference>
<comment type="caution">
    <text evidence="2">The sequence shown here is derived from an EMBL/GenBank/DDBJ whole genome shotgun (WGS) entry which is preliminary data.</text>
</comment>
<sequence>MTATAPDEWLTRFRAVLRRTPPQQQPVPAPTPPSLLNLAPDPGFRVAPDGVDVPETVSAERAEVPGRPGVTGLKVIVPGRGGAAVTPAGTVPSPGTYTASVSVFLAEPLTGPPPRLAAEWATDEPASARSRPARNEHGHHRLDITFTVPDGARDVRVRLGAGQGAAIWYDFTLTATTAPVRHFDGSTPDDDVYVHEWTGEPDASPSRRTMRATFVPPASAFLPQASAFVAQASGSGAQASGSVAQASAFVGQASGSAQASGFVPLASAFVGQVSGFVPQTPDEVAALRALVAGDPLAAARLALAEGDTGTAVTGLRQVVKAGDPDGEAAWELGRIALTEGRWAAAEQLLRGAVAKRPEAFERGYALALAYDKLKRRDDSRQASAAALAHDTKLPFDGTALLDSDVTSFGARRELGVFLAEHLGQIRTQAEQRLARPVPTTFDQPIFVYWAQGFEAAPPVVRACLAALRANNPDSTVHELTLATIGAYVDVPEDLAAALEGDHYHFSDLLRMLLLEKFGGVWVDATCLVTEPLRPHIDRALAKGSVFAFNYTGPYLVNWFLASRPDSYVMHLWRAASFLWWEKRGEIVDFLLHHHIFEMLYRLDDRFRGEWESGLRLNATPPHALQSVLLRPYDPEMFQTITEGAFVHKLRHQLPSGFGGSESYLARIIRGDH</sequence>
<keyword evidence="3" id="KW-1185">Reference proteome</keyword>
<feature type="compositionally biased region" description="Pro residues" evidence="1">
    <location>
        <begin position="23"/>
        <end position="33"/>
    </location>
</feature>
<proteinExistence type="predicted"/>
<dbReference type="InterPro" id="IPR011990">
    <property type="entry name" value="TPR-like_helical_dom_sf"/>
</dbReference>
<reference evidence="3" key="1">
    <citation type="journal article" date="2019" name="Int. J. Syst. Evol. Microbiol.">
        <title>The Global Catalogue of Microorganisms (GCM) 10K type strain sequencing project: providing services to taxonomists for standard genome sequencing and annotation.</title>
        <authorList>
            <consortium name="The Broad Institute Genomics Platform"/>
            <consortium name="The Broad Institute Genome Sequencing Center for Infectious Disease"/>
            <person name="Wu L."/>
            <person name="Ma J."/>
        </authorList>
    </citation>
    <scope>NUCLEOTIDE SEQUENCE [LARGE SCALE GENOMIC DNA]</scope>
    <source>
        <strain evidence="3">TBRC 5832</strain>
    </source>
</reference>
<feature type="region of interest" description="Disordered" evidence="1">
    <location>
        <begin position="18"/>
        <end position="39"/>
    </location>
</feature>
<accession>A0ABV8IUP5</accession>
<evidence type="ECO:0000313" key="2">
    <source>
        <dbReference type="EMBL" id="MFC4067686.1"/>
    </source>
</evidence>
<dbReference type="SUPFAM" id="SSF48452">
    <property type="entry name" value="TPR-like"/>
    <property type="match status" value="1"/>
</dbReference>
<gene>
    <name evidence="2" type="ORF">ACFO0C_22350</name>
</gene>
<protein>
    <submittedName>
        <fullName evidence="2">Capsular polysaccharide synthesis protein</fullName>
    </submittedName>
</protein>
<evidence type="ECO:0000313" key="3">
    <source>
        <dbReference type="Proteomes" id="UP001595867"/>
    </source>
</evidence>
<name>A0ABV8IUP5_9ACTN</name>
<dbReference type="EMBL" id="JBHSBL010000018">
    <property type="protein sequence ID" value="MFC4067686.1"/>
    <property type="molecule type" value="Genomic_DNA"/>
</dbReference>
<organism evidence="2 3">
    <name type="scientific">Actinoplanes subglobosus</name>
    <dbReference type="NCBI Taxonomy" id="1547892"/>
    <lineage>
        <taxon>Bacteria</taxon>
        <taxon>Bacillati</taxon>
        <taxon>Actinomycetota</taxon>
        <taxon>Actinomycetes</taxon>
        <taxon>Micromonosporales</taxon>
        <taxon>Micromonosporaceae</taxon>
        <taxon>Actinoplanes</taxon>
    </lineage>
</organism>
<dbReference type="Proteomes" id="UP001595867">
    <property type="component" value="Unassembled WGS sequence"/>
</dbReference>
<dbReference type="InterPro" id="IPR008441">
    <property type="entry name" value="AfumC-like_glycosyl_Trfase"/>
</dbReference>
<evidence type="ECO:0000256" key="1">
    <source>
        <dbReference type="SAM" id="MobiDB-lite"/>
    </source>
</evidence>
<dbReference type="Gene3D" id="3.90.550.20">
    <property type="match status" value="1"/>
</dbReference>
<dbReference type="RefSeq" id="WP_378068614.1">
    <property type="nucleotide sequence ID" value="NZ_JBHSBL010000018.1"/>
</dbReference>
<dbReference type="SUPFAM" id="SSF53448">
    <property type="entry name" value="Nucleotide-diphospho-sugar transferases"/>
    <property type="match status" value="1"/>
</dbReference>
<dbReference type="InterPro" id="IPR029044">
    <property type="entry name" value="Nucleotide-diphossugar_trans"/>
</dbReference>
<dbReference type="Pfam" id="PF05704">
    <property type="entry name" value="Caps_synth"/>
    <property type="match status" value="1"/>
</dbReference>